<evidence type="ECO:0000313" key="3">
    <source>
        <dbReference type="Proteomes" id="UP000299102"/>
    </source>
</evidence>
<feature type="region of interest" description="Disordered" evidence="1">
    <location>
        <begin position="1"/>
        <end position="48"/>
    </location>
</feature>
<reference evidence="2 3" key="1">
    <citation type="journal article" date="2019" name="Commun. Biol.">
        <title>The bagworm genome reveals a unique fibroin gene that provides high tensile strength.</title>
        <authorList>
            <person name="Kono N."/>
            <person name="Nakamura H."/>
            <person name="Ohtoshi R."/>
            <person name="Tomita M."/>
            <person name="Numata K."/>
            <person name="Arakawa K."/>
        </authorList>
    </citation>
    <scope>NUCLEOTIDE SEQUENCE [LARGE SCALE GENOMIC DNA]</scope>
</reference>
<proteinExistence type="predicted"/>
<organism evidence="2 3">
    <name type="scientific">Eumeta variegata</name>
    <name type="common">Bagworm moth</name>
    <name type="synonym">Eumeta japonica</name>
    <dbReference type="NCBI Taxonomy" id="151549"/>
    <lineage>
        <taxon>Eukaryota</taxon>
        <taxon>Metazoa</taxon>
        <taxon>Ecdysozoa</taxon>
        <taxon>Arthropoda</taxon>
        <taxon>Hexapoda</taxon>
        <taxon>Insecta</taxon>
        <taxon>Pterygota</taxon>
        <taxon>Neoptera</taxon>
        <taxon>Endopterygota</taxon>
        <taxon>Lepidoptera</taxon>
        <taxon>Glossata</taxon>
        <taxon>Ditrysia</taxon>
        <taxon>Tineoidea</taxon>
        <taxon>Psychidae</taxon>
        <taxon>Oiketicinae</taxon>
        <taxon>Eumeta</taxon>
    </lineage>
</organism>
<comment type="caution">
    <text evidence="2">The sequence shown here is derived from an EMBL/GenBank/DDBJ whole genome shotgun (WGS) entry which is preliminary data.</text>
</comment>
<feature type="compositionally biased region" description="Pro residues" evidence="1">
    <location>
        <begin position="30"/>
        <end position="40"/>
    </location>
</feature>
<keyword evidence="3" id="KW-1185">Reference proteome</keyword>
<dbReference type="AlphaFoldDB" id="A0A4C1WHY5"/>
<name>A0A4C1WHY5_EUMVA</name>
<sequence>MKQVSQQVREHENKTESGGRARVICGFSPRAPPPAPPPSPRHAFDYSTSNSGKEIEILKQCPTESYLNIFLRAQRDEIENTAE</sequence>
<dbReference type="Proteomes" id="UP000299102">
    <property type="component" value="Unassembled WGS sequence"/>
</dbReference>
<evidence type="ECO:0000313" key="2">
    <source>
        <dbReference type="EMBL" id="GBP51008.1"/>
    </source>
</evidence>
<evidence type="ECO:0000256" key="1">
    <source>
        <dbReference type="SAM" id="MobiDB-lite"/>
    </source>
</evidence>
<accession>A0A4C1WHY5</accession>
<feature type="compositionally biased region" description="Basic and acidic residues" evidence="1">
    <location>
        <begin position="8"/>
        <end position="19"/>
    </location>
</feature>
<gene>
    <name evidence="2" type="ORF">EVAR_37165_1</name>
</gene>
<protein>
    <submittedName>
        <fullName evidence="2">Uncharacterized protein</fullName>
    </submittedName>
</protein>
<dbReference type="EMBL" id="BGZK01000572">
    <property type="protein sequence ID" value="GBP51008.1"/>
    <property type="molecule type" value="Genomic_DNA"/>
</dbReference>